<dbReference type="Proteomes" id="UP001150266">
    <property type="component" value="Unassembled WGS sequence"/>
</dbReference>
<sequence>MLTISTTTIFKLAGMLSYMPSIGGVAAVTLTSTPSTPVTIYGVEPSWFSFDSANARPIDGTFELDISIVGISSDSSGSGSETTYSIGEYISDNVVYTTTITSQEQVITEIMKTPGLVETTNWTIVESAAGEWMTFSAFISSNTHELEFGQGLYQSCAFDSNGGRSASCTDVYFGPFITTIISESIAQTTLTGLDTFFTAYGGFKTALTVLTEATAVPSRTSDNSGSTPTSSSNSASYILPGCYWGLTFCFAVYSSGGSEGISLHFYFPAAIFLMNLQGGYNNGTEGVAVTRKTKESSSLSVHWACSHLRLLGLDFKESRD</sequence>
<evidence type="ECO:0000313" key="1">
    <source>
        <dbReference type="EMBL" id="KAJ4467566.1"/>
    </source>
</evidence>
<dbReference type="EMBL" id="JAOTPV010000042">
    <property type="protein sequence ID" value="KAJ4467566.1"/>
    <property type="molecule type" value="Genomic_DNA"/>
</dbReference>
<dbReference type="AlphaFoldDB" id="A0A9W8ZVP4"/>
<keyword evidence="2" id="KW-1185">Reference proteome</keyword>
<accession>A0A9W8ZVP4</accession>
<reference evidence="1" key="1">
    <citation type="submission" date="2022-08" db="EMBL/GenBank/DDBJ databases">
        <title>A Global Phylogenomic Analysis of the Shiitake Genus Lentinula.</title>
        <authorList>
            <consortium name="DOE Joint Genome Institute"/>
            <person name="Sierra-Patev S."/>
            <person name="Min B."/>
            <person name="Naranjo-Ortiz M."/>
            <person name="Looney B."/>
            <person name="Konkel Z."/>
            <person name="Slot J.C."/>
            <person name="Sakamoto Y."/>
            <person name="Steenwyk J.L."/>
            <person name="Rokas A."/>
            <person name="Carro J."/>
            <person name="Camarero S."/>
            <person name="Ferreira P."/>
            <person name="Molpeceres G."/>
            <person name="Ruiz-Duenas F.J."/>
            <person name="Serrano A."/>
            <person name="Henrissat B."/>
            <person name="Drula E."/>
            <person name="Hughes K.W."/>
            <person name="Mata J.L."/>
            <person name="Ishikawa N.K."/>
            <person name="Vargas-Isla R."/>
            <person name="Ushijima S."/>
            <person name="Smith C.A."/>
            <person name="Ahrendt S."/>
            <person name="Andreopoulos W."/>
            <person name="He G."/>
            <person name="Labutti K."/>
            <person name="Lipzen A."/>
            <person name="Ng V."/>
            <person name="Riley R."/>
            <person name="Sandor L."/>
            <person name="Barry K."/>
            <person name="Martinez A.T."/>
            <person name="Xiao Y."/>
            <person name="Gibbons J.G."/>
            <person name="Terashima K."/>
            <person name="Grigoriev I.V."/>
            <person name="Hibbett D.S."/>
        </authorList>
    </citation>
    <scope>NUCLEOTIDE SEQUENCE</scope>
    <source>
        <strain evidence="1">JLM2183</strain>
    </source>
</reference>
<evidence type="ECO:0000313" key="2">
    <source>
        <dbReference type="Proteomes" id="UP001150266"/>
    </source>
</evidence>
<comment type="caution">
    <text evidence="1">The sequence shown here is derived from an EMBL/GenBank/DDBJ whole genome shotgun (WGS) entry which is preliminary data.</text>
</comment>
<protein>
    <submittedName>
        <fullName evidence="1">Uncharacterized protein</fullName>
    </submittedName>
</protein>
<organism evidence="1 2">
    <name type="scientific">Lentinula aciculospora</name>
    <dbReference type="NCBI Taxonomy" id="153920"/>
    <lineage>
        <taxon>Eukaryota</taxon>
        <taxon>Fungi</taxon>
        <taxon>Dikarya</taxon>
        <taxon>Basidiomycota</taxon>
        <taxon>Agaricomycotina</taxon>
        <taxon>Agaricomycetes</taxon>
        <taxon>Agaricomycetidae</taxon>
        <taxon>Agaricales</taxon>
        <taxon>Marasmiineae</taxon>
        <taxon>Omphalotaceae</taxon>
        <taxon>Lentinula</taxon>
    </lineage>
</organism>
<name>A0A9W8ZVP4_9AGAR</name>
<dbReference type="OrthoDB" id="3063647at2759"/>
<gene>
    <name evidence="1" type="ORF">J3R30DRAFT_3841742</name>
</gene>
<proteinExistence type="predicted"/>